<proteinExistence type="inferred from homology"/>
<dbReference type="EMBL" id="CACRXK020010551">
    <property type="protein sequence ID" value="CAB4019616.1"/>
    <property type="molecule type" value="Genomic_DNA"/>
</dbReference>
<evidence type="ECO:0000256" key="2">
    <source>
        <dbReference type="ARBA" id="ARBA00022857"/>
    </source>
</evidence>
<dbReference type="SUPFAM" id="SSF51735">
    <property type="entry name" value="NAD(P)-binding Rossmann-fold domains"/>
    <property type="match status" value="1"/>
</dbReference>
<protein>
    <submittedName>
        <fullName evidence="4">Uncharacterized protein</fullName>
    </submittedName>
</protein>
<comment type="similarity">
    <text evidence="1">Belongs to the short-chain dehydrogenases/reductases (SDR) family.</text>
</comment>
<dbReference type="Gene3D" id="3.40.50.720">
    <property type="entry name" value="NAD(P)-binding Rossmann-like Domain"/>
    <property type="match status" value="1"/>
</dbReference>
<name>A0A6S7IPL8_PARCT</name>
<dbReference type="OrthoDB" id="7289984at2759"/>
<reference evidence="4" key="1">
    <citation type="submission" date="2020-04" db="EMBL/GenBank/DDBJ databases">
        <authorList>
            <person name="Alioto T."/>
            <person name="Alioto T."/>
            <person name="Gomez Garrido J."/>
        </authorList>
    </citation>
    <scope>NUCLEOTIDE SEQUENCE</scope>
    <source>
        <strain evidence="4">A484AB</strain>
    </source>
</reference>
<dbReference type="PANTHER" id="PTHR43963:SF4">
    <property type="entry name" value="CARBONYL REDUCTASE (NADPH)"/>
    <property type="match status" value="1"/>
</dbReference>
<dbReference type="GO" id="GO:0004090">
    <property type="term" value="F:carbonyl reductase (NADPH) activity"/>
    <property type="evidence" value="ECO:0007669"/>
    <property type="project" value="TreeGrafter"/>
</dbReference>
<evidence type="ECO:0000313" key="5">
    <source>
        <dbReference type="Proteomes" id="UP001152795"/>
    </source>
</evidence>
<keyword evidence="2" id="KW-0521">NADP</keyword>
<dbReference type="Proteomes" id="UP001152795">
    <property type="component" value="Unassembled WGS sequence"/>
</dbReference>
<organism evidence="4 5">
    <name type="scientific">Paramuricea clavata</name>
    <name type="common">Red gorgonian</name>
    <name type="synonym">Violescent sea-whip</name>
    <dbReference type="NCBI Taxonomy" id="317549"/>
    <lineage>
        <taxon>Eukaryota</taxon>
        <taxon>Metazoa</taxon>
        <taxon>Cnidaria</taxon>
        <taxon>Anthozoa</taxon>
        <taxon>Octocorallia</taxon>
        <taxon>Malacalcyonacea</taxon>
        <taxon>Plexauridae</taxon>
        <taxon>Paramuricea</taxon>
    </lineage>
</organism>
<keyword evidence="3" id="KW-0560">Oxidoreductase</keyword>
<sequence length="82" mass="9088">MSVQRVAVVTGGHKGICYEIVKALCSQFDGIVYLTDRDEKRGLDACKKLAKELMKEGCKSPPKFHQLDIGNVKKASKGFEIM</sequence>
<dbReference type="AlphaFoldDB" id="A0A6S7IPL8"/>
<comment type="caution">
    <text evidence="4">The sequence shown here is derived from an EMBL/GenBank/DDBJ whole genome shotgun (WGS) entry which is preliminary data.</text>
</comment>
<evidence type="ECO:0000313" key="4">
    <source>
        <dbReference type="EMBL" id="CAB4019616.1"/>
    </source>
</evidence>
<evidence type="ECO:0000256" key="3">
    <source>
        <dbReference type="ARBA" id="ARBA00023002"/>
    </source>
</evidence>
<dbReference type="InterPro" id="IPR036291">
    <property type="entry name" value="NAD(P)-bd_dom_sf"/>
</dbReference>
<evidence type="ECO:0000256" key="1">
    <source>
        <dbReference type="ARBA" id="ARBA00006484"/>
    </source>
</evidence>
<dbReference type="PANTHER" id="PTHR43963">
    <property type="entry name" value="CARBONYL REDUCTASE 1-RELATED"/>
    <property type="match status" value="1"/>
</dbReference>
<gene>
    <name evidence="4" type="ORF">PACLA_8A020920</name>
</gene>
<keyword evidence="5" id="KW-1185">Reference proteome</keyword>
<accession>A0A6S7IPL8</accession>